<proteinExistence type="predicted"/>
<sequence length="120" mass="13519">MILQETGEKLYLRTTVQVPDCFRSPNLATRLPYPLLACCRNSHATHSLDLPMPPCQHPFPVCSLRIGYPSRSKEEGSSYSCTGVVICTPESKTESLLFYSFFWDGVLQKNEKVVMPMTIS</sequence>
<dbReference type="Proteomes" id="UP000050525">
    <property type="component" value="Unassembled WGS sequence"/>
</dbReference>
<organism evidence="1 2">
    <name type="scientific">Alligator mississippiensis</name>
    <name type="common">American alligator</name>
    <dbReference type="NCBI Taxonomy" id="8496"/>
    <lineage>
        <taxon>Eukaryota</taxon>
        <taxon>Metazoa</taxon>
        <taxon>Chordata</taxon>
        <taxon>Craniata</taxon>
        <taxon>Vertebrata</taxon>
        <taxon>Euteleostomi</taxon>
        <taxon>Archelosauria</taxon>
        <taxon>Archosauria</taxon>
        <taxon>Crocodylia</taxon>
        <taxon>Alligatoridae</taxon>
        <taxon>Alligatorinae</taxon>
        <taxon>Alligator</taxon>
    </lineage>
</organism>
<reference evidence="1 2" key="1">
    <citation type="journal article" date="2012" name="Genome Biol.">
        <title>Sequencing three crocodilian genomes to illuminate the evolution of archosaurs and amniotes.</title>
        <authorList>
            <person name="St John J.A."/>
            <person name="Braun E.L."/>
            <person name="Isberg S.R."/>
            <person name="Miles L.G."/>
            <person name="Chong A.Y."/>
            <person name="Gongora J."/>
            <person name="Dalzell P."/>
            <person name="Moran C."/>
            <person name="Bed'hom B."/>
            <person name="Abzhanov A."/>
            <person name="Burgess S.C."/>
            <person name="Cooksey A.M."/>
            <person name="Castoe T.A."/>
            <person name="Crawford N.G."/>
            <person name="Densmore L.D."/>
            <person name="Drew J.C."/>
            <person name="Edwards S.V."/>
            <person name="Faircloth B.C."/>
            <person name="Fujita M.K."/>
            <person name="Greenwold M.J."/>
            <person name="Hoffmann F.G."/>
            <person name="Howard J.M."/>
            <person name="Iguchi T."/>
            <person name="Janes D.E."/>
            <person name="Khan S.Y."/>
            <person name="Kohno S."/>
            <person name="de Koning A.J."/>
            <person name="Lance S.L."/>
            <person name="McCarthy F.M."/>
            <person name="McCormack J.E."/>
            <person name="Merchant M.E."/>
            <person name="Peterson D.G."/>
            <person name="Pollock D.D."/>
            <person name="Pourmand N."/>
            <person name="Raney B.J."/>
            <person name="Roessler K.A."/>
            <person name="Sanford J.R."/>
            <person name="Sawyer R.H."/>
            <person name="Schmidt C.J."/>
            <person name="Triplett E.W."/>
            <person name="Tuberville T.D."/>
            <person name="Venegas-Anaya M."/>
            <person name="Howard J.T."/>
            <person name="Jarvis E.D."/>
            <person name="Guillette L.J.Jr."/>
            <person name="Glenn T.C."/>
            <person name="Green R.E."/>
            <person name="Ray D.A."/>
        </authorList>
    </citation>
    <scope>NUCLEOTIDE SEQUENCE [LARGE SCALE GENOMIC DNA]</scope>
    <source>
        <strain evidence="1">KSC_2009_1</strain>
    </source>
</reference>
<evidence type="ECO:0000313" key="2">
    <source>
        <dbReference type="Proteomes" id="UP000050525"/>
    </source>
</evidence>
<dbReference type="EMBL" id="AKHW03002907">
    <property type="protein sequence ID" value="KYO36813.1"/>
    <property type="molecule type" value="Genomic_DNA"/>
</dbReference>
<dbReference type="AlphaFoldDB" id="A0A151NJ38"/>
<accession>A0A151NJ38</accession>
<comment type="caution">
    <text evidence="1">The sequence shown here is derived from an EMBL/GenBank/DDBJ whole genome shotgun (WGS) entry which is preliminary data.</text>
</comment>
<protein>
    <submittedName>
        <fullName evidence="1">Uncharacterized protein</fullName>
    </submittedName>
</protein>
<name>A0A151NJ38_ALLMI</name>
<keyword evidence="2" id="KW-1185">Reference proteome</keyword>
<evidence type="ECO:0000313" key="1">
    <source>
        <dbReference type="EMBL" id="KYO36813.1"/>
    </source>
</evidence>
<gene>
    <name evidence="1" type="ORF">Y1Q_0020854</name>
</gene>